<dbReference type="Pfam" id="PF00047">
    <property type="entry name" value="ig"/>
    <property type="match status" value="1"/>
</dbReference>
<dbReference type="AlphaFoldDB" id="A0A1B6D566"/>
<dbReference type="SMART" id="SM00409">
    <property type="entry name" value="IG"/>
    <property type="match status" value="1"/>
</dbReference>
<dbReference type="EMBL" id="GEDC01016464">
    <property type="protein sequence ID" value="JAS20834.1"/>
    <property type="molecule type" value="Transcribed_RNA"/>
</dbReference>
<dbReference type="InterPro" id="IPR007110">
    <property type="entry name" value="Ig-like_dom"/>
</dbReference>
<gene>
    <name evidence="2" type="ORF">g.45463</name>
</gene>
<dbReference type="SUPFAM" id="SSF48726">
    <property type="entry name" value="Immunoglobulin"/>
    <property type="match status" value="1"/>
</dbReference>
<protein>
    <recommendedName>
        <fullName evidence="1">Ig-like domain-containing protein</fullName>
    </recommendedName>
</protein>
<accession>A0A1B6D566</accession>
<dbReference type="InterPro" id="IPR013151">
    <property type="entry name" value="Immunoglobulin_dom"/>
</dbReference>
<evidence type="ECO:0000259" key="1">
    <source>
        <dbReference type="PROSITE" id="PS50835"/>
    </source>
</evidence>
<dbReference type="InterPro" id="IPR003599">
    <property type="entry name" value="Ig_sub"/>
</dbReference>
<reference evidence="2" key="1">
    <citation type="submission" date="2015-12" db="EMBL/GenBank/DDBJ databases">
        <title>De novo transcriptome assembly of four potential Pierce s Disease insect vectors from Arizona vineyards.</title>
        <authorList>
            <person name="Tassone E.E."/>
        </authorList>
    </citation>
    <scope>NUCLEOTIDE SEQUENCE</scope>
</reference>
<name>A0A1B6D566_9HEMI</name>
<organism evidence="2">
    <name type="scientific">Clastoptera arizonana</name>
    <name type="common">Arizona spittle bug</name>
    <dbReference type="NCBI Taxonomy" id="38151"/>
    <lineage>
        <taxon>Eukaryota</taxon>
        <taxon>Metazoa</taxon>
        <taxon>Ecdysozoa</taxon>
        <taxon>Arthropoda</taxon>
        <taxon>Hexapoda</taxon>
        <taxon>Insecta</taxon>
        <taxon>Pterygota</taxon>
        <taxon>Neoptera</taxon>
        <taxon>Paraneoptera</taxon>
        <taxon>Hemiptera</taxon>
        <taxon>Auchenorrhyncha</taxon>
        <taxon>Cercopoidea</taxon>
        <taxon>Clastopteridae</taxon>
        <taxon>Clastoptera</taxon>
    </lineage>
</organism>
<evidence type="ECO:0000313" key="2">
    <source>
        <dbReference type="EMBL" id="JAS20834.1"/>
    </source>
</evidence>
<proteinExistence type="predicted"/>
<dbReference type="PROSITE" id="PS50835">
    <property type="entry name" value="IG_LIKE"/>
    <property type="match status" value="1"/>
</dbReference>
<dbReference type="InterPro" id="IPR013783">
    <property type="entry name" value="Ig-like_fold"/>
</dbReference>
<dbReference type="PANTHER" id="PTHR21261">
    <property type="entry name" value="BEAT PROTEIN"/>
    <property type="match status" value="1"/>
</dbReference>
<dbReference type="InterPro" id="IPR036179">
    <property type="entry name" value="Ig-like_dom_sf"/>
</dbReference>
<dbReference type="Gene3D" id="2.60.40.10">
    <property type="entry name" value="Immunoglobulins"/>
    <property type="match status" value="2"/>
</dbReference>
<dbReference type="FunFam" id="2.60.40.10:FF:000437">
    <property type="entry name" value="Beat-IIIc, isoform A"/>
    <property type="match status" value="1"/>
</dbReference>
<dbReference type="PANTHER" id="PTHR21261:SF15">
    <property type="entry name" value="BEATEN PATH IIIA, ISOFORM D-RELATED"/>
    <property type="match status" value="1"/>
</dbReference>
<feature type="domain" description="Ig-like" evidence="1">
    <location>
        <begin position="12"/>
        <end position="131"/>
    </location>
</feature>
<sequence>MFTNIMKFIYWPTFCTVVLVLLTGVGGLRDVEIRAPLAVAPGKTATLICKYDLEGDPLYTVKWYKGREEFFRYIPKELPHTRVFPMPGINVDINASGADRVVLRDVQKELSGKYRCEVSADAPNFHTKVVSTHMHVVNQLDDEPTIFVEKNRYAVGETIRGNCTGPPSNPAANITWMINNQTIKSSYQKRESLIIGGQGKFVTSAGLEYELGTTNFDKGKLSLVCTADVYHVHWKQTRIVIEEEKPRLASVTGTRDTNNGCTLSYSLPLFILSVYLLAPR</sequence>